<sequence length="469" mass="51713">MMRRILITLIVCFYILPTFAYTVDITTLGAKGDGITDNTAFIQKAIDDCSARSKGGTVEIPSGHFLTRTLFLKSNVNLHLHFGAELLGSTDLDSYHKVFPELKGKESPALIFARGVANIAITGSGTINGQGAHQNFQHGNDSKGGPRRPKIIYFIGCNNVRVQDVTLRNSAYWTQDYEKCNGVIVRGVKVYSHANWNNDGLDIDSRNVVVSDCYIDCDDDALCLKSDTDTPCENVTVTNCVLKSNCNAIKFGTSSYSGFKNVTISNCTIDRASEDHIRQWYKNYPWIGTKHKTVVAGIALESVDGGIIENVSISDIAMQGVQTPIFVRLGDRKRTFSKQMSRINDVMISRIIARSEGKIACSITGVPGGDIKNIVISDVILVTDAEVAKTDIDLKVPEAIDKYPENRMFGTILPASGFYVRHVNGIAFNNIKMTTTNKDERPMFHLNDVKNFTQQGCTLNNAKVTLKKE</sequence>
<keyword evidence="3 4" id="KW-0326">Glycosidase</keyword>
<evidence type="ECO:0000256" key="3">
    <source>
        <dbReference type="ARBA" id="ARBA00023295"/>
    </source>
</evidence>
<reference evidence="5 6" key="1">
    <citation type="journal article" date="2019" name="Nat. Med.">
        <title>A library of human gut bacterial isolates paired with longitudinal multiomics data enables mechanistic microbiome research.</title>
        <authorList>
            <person name="Poyet M."/>
            <person name="Groussin M."/>
            <person name="Gibbons S.M."/>
            <person name="Avila-Pacheco J."/>
            <person name="Jiang X."/>
            <person name="Kearney S.M."/>
            <person name="Perrotta A.R."/>
            <person name="Berdy B."/>
            <person name="Zhao S."/>
            <person name="Lieberman T.D."/>
            <person name="Swanson P.K."/>
            <person name="Smith M."/>
            <person name="Roesemann S."/>
            <person name="Alexander J.E."/>
            <person name="Rich S.A."/>
            <person name="Livny J."/>
            <person name="Vlamakis H."/>
            <person name="Clish C."/>
            <person name="Bullock K."/>
            <person name="Deik A."/>
            <person name="Scott J."/>
            <person name="Pierce K.A."/>
            <person name="Xavier R.J."/>
            <person name="Alm E.J."/>
        </authorList>
    </citation>
    <scope>NUCLEOTIDE SEQUENCE [LARGE SCALE GENOMIC DNA]</scope>
    <source>
        <strain evidence="5 6">BIOML-A10</strain>
    </source>
</reference>
<keyword evidence="2 4" id="KW-0378">Hydrolase</keyword>
<dbReference type="SMART" id="SM00710">
    <property type="entry name" value="PbH1"/>
    <property type="match status" value="4"/>
</dbReference>
<protein>
    <submittedName>
        <fullName evidence="5">Glycoside hydrolase family 28 protein</fullName>
    </submittedName>
</protein>
<dbReference type="PANTHER" id="PTHR31339:SF9">
    <property type="entry name" value="PLASMIN AND FIBRONECTIN-BINDING PROTEIN A"/>
    <property type="match status" value="1"/>
</dbReference>
<dbReference type="Gene3D" id="2.160.20.10">
    <property type="entry name" value="Single-stranded right-handed beta-helix, Pectin lyase-like"/>
    <property type="match status" value="1"/>
</dbReference>
<evidence type="ECO:0000256" key="4">
    <source>
        <dbReference type="RuleBase" id="RU361169"/>
    </source>
</evidence>
<accession>A0A7J4XIT7</accession>
<dbReference type="AlphaFoldDB" id="A0A7J4XIT7"/>
<dbReference type="InterPro" id="IPR011050">
    <property type="entry name" value="Pectin_lyase_fold/virulence"/>
</dbReference>
<dbReference type="InterPro" id="IPR051801">
    <property type="entry name" value="GH28_Enzymes"/>
</dbReference>
<comment type="caution">
    <text evidence="5">The sequence shown here is derived from an EMBL/GenBank/DDBJ whole genome shotgun (WGS) entry which is preliminary data.</text>
</comment>
<dbReference type="InterPro" id="IPR000743">
    <property type="entry name" value="Glyco_hydro_28"/>
</dbReference>
<dbReference type="RefSeq" id="WP_130059139.1">
    <property type="nucleotide sequence ID" value="NZ_JADNPJ010000006.1"/>
</dbReference>
<evidence type="ECO:0000256" key="2">
    <source>
        <dbReference type="ARBA" id="ARBA00022801"/>
    </source>
</evidence>
<dbReference type="GO" id="GO:0004650">
    <property type="term" value="F:polygalacturonase activity"/>
    <property type="evidence" value="ECO:0007669"/>
    <property type="project" value="InterPro"/>
</dbReference>
<dbReference type="InterPro" id="IPR012334">
    <property type="entry name" value="Pectin_lyas_fold"/>
</dbReference>
<organism evidence="5 6">
    <name type="scientific">Bacteroides salyersiae</name>
    <dbReference type="NCBI Taxonomy" id="291644"/>
    <lineage>
        <taxon>Bacteria</taxon>
        <taxon>Pseudomonadati</taxon>
        <taxon>Bacteroidota</taxon>
        <taxon>Bacteroidia</taxon>
        <taxon>Bacteroidales</taxon>
        <taxon>Bacteroidaceae</taxon>
        <taxon>Bacteroides</taxon>
    </lineage>
</organism>
<dbReference type="InterPro" id="IPR006626">
    <property type="entry name" value="PbH1"/>
</dbReference>
<dbReference type="PANTHER" id="PTHR31339">
    <property type="entry name" value="PECTIN LYASE-RELATED"/>
    <property type="match status" value="1"/>
</dbReference>
<proteinExistence type="inferred from homology"/>
<evidence type="ECO:0000313" key="5">
    <source>
        <dbReference type="EMBL" id="KAA3765118.1"/>
    </source>
</evidence>
<comment type="similarity">
    <text evidence="1 4">Belongs to the glycosyl hydrolase 28 family.</text>
</comment>
<dbReference type="Proteomes" id="UP000422221">
    <property type="component" value="Unassembled WGS sequence"/>
</dbReference>
<evidence type="ECO:0000256" key="1">
    <source>
        <dbReference type="ARBA" id="ARBA00008834"/>
    </source>
</evidence>
<dbReference type="SUPFAM" id="SSF51126">
    <property type="entry name" value="Pectin lyase-like"/>
    <property type="match status" value="1"/>
</dbReference>
<dbReference type="Pfam" id="PF00295">
    <property type="entry name" value="Glyco_hydro_28"/>
    <property type="match status" value="1"/>
</dbReference>
<evidence type="ECO:0000313" key="6">
    <source>
        <dbReference type="Proteomes" id="UP000422221"/>
    </source>
</evidence>
<name>A0A7J4XIT7_9BACE</name>
<gene>
    <name evidence="5" type="ORF">F3F73_11090</name>
</gene>
<dbReference type="GO" id="GO:0005975">
    <property type="term" value="P:carbohydrate metabolic process"/>
    <property type="evidence" value="ECO:0007669"/>
    <property type="project" value="InterPro"/>
</dbReference>
<dbReference type="EMBL" id="VWMK01000010">
    <property type="protein sequence ID" value="KAA3765118.1"/>
    <property type="molecule type" value="Genomic_DNA"/>
</dbReference>